<proteinExistence type="inferred from homology"/>
<sequence>MEQITERIGAMTVRDASVSHRDWYIVAHGKKTQLYKFTPRGGPSSKDDECLLVWEETGVAHCCPTHGGDRVCINRAGSSRLEVIDLLTRSVLTTIPLPADCALSGLLFSPKDNYLVVHTAWSETNNNNLVIYRIDGAKATIVFSIPYSKSYIVKRYPFWTPCETYCALRVNNDLIVWKNGDFAPEGSVGKISLSSENENTHSFPTNSVFSISPVCYFVFIELFVPQIVTQNKSGTCFLAMFSPNHQKFANGLVKIFSVEDLANPVYENLFTSAEEGEFFWSNRGTTAILRTFTNNVKGLSSYYGGNGLYLLQPAKGKHRTVMEPTEGQAHDVSWSKTANDILIVKGARPAELDMYDGNSGSKLLTFGRNNRNTIRRDPFDRFILVGGFGNLNGEIDIWDLKNRCKIAQTKSDCAVFCDFAPDGRYFVTATTVPRMRVNNCFKVFSYSGKLVSQIDFDELYHVYLCAPGRVFTERDPSPGACTVQPTVKKSVYRPPGSRSDGAKAAAFLRMDVQTMVATPVAKKPAAVPKGPPGADLTLLNAAAKVSRKKKNQSG</sequence>
<keyword evidence="3 9" id="KW-0396">Initiation factor</keyword>
<evidence type="ECO:0000256" key="2">
    <source>
        <dbReference type="ARBA" id="ARBA00013819"/>
    </source>
</evidence>
<organism evidence="9 10">
    <name type="scientific">Babesia ovis</name>
    <dbReference type="NCBI Taxonomy" id="5869"/>
    <lineage>
        <taxon>Eukaryota</taxon>
        <taxon>Sar</taxon>
        <taxon>Alveolata</taxon>
        <taxon>Apicomplexa</taxon>
        <taxon>Aconoidasida</taxon>
        <taxon>Piroplasmida</taxon>
        <taxon>Babesiidae</taxon>
        <taxon>Babesia</taxon>
    </lineage>
</organism>
<dbReference type="GO" id="GO:0000049">
    <property type="term" value="F:tRNA binding"/>
    <property type="evidence" value="ECO:0007669"/>
    <property type="project" value="TreeGrafter"/>
</dbReference>
<evidence type="ECO:0000256" key="3">
    <source>
        <dbReference type="ARBA" id="ARBA00022540"/>
    </source>
</evidence>
<dbReference type="SUPFAM" id="SSF82171">
    <property type="entry name" value="DPP6 N-terminal domain-like"/>
    <property type="match status" value="1"/>
</dbReference>
<evidence type="ECO:0000256" key="4">
    <source>
        <dbReference type="ARBA" id="ARBA00022574"/>
    </source>
</evidence>
<dbReference type="InterPro" id="IPR013979">
    <property type="entry name" value="TIF_beta_prop-like"/>
</dbReference>
<evidence type="ECO:0000259" key="8">
    <source>
        <dbReference type="Pfam" id="PF08662"/>
    </source>
</evidence>
<dbReference type="Proteomes" id="UP001057455">
    <property type="component" value="Unassembled WGS sequence"/>
</dbReference>
<dbReference type="EMBL" id="BLIY01000010">
    <property type="protein sequence ID" value="GFE54162.1"/>
    <property type="molecule type" value="Genomic_DNA"/>
</dbReference>
<dbReference type="InterPro" id="IPR011387">
    <property type="entry name" value="TIF2A"/>
</dbReference>
<evidence type="ECO:0000256" key="5">
    <source>
        <dbReference type="ARBA" id="ARBA00022737"/>
    </source>
</evidence>
<dbReference type="GO" id="GO:0006417">
    <property type="term" value="P:regulation of translation"/>
    <property type="evidence" value="ECO:0007669"/>
    <property type="project" value="UniProtKB-KW"/>
</dbReference>
<feature type="domain" description="Translation initiation factor beta propellor-like" evidence="8">
    <location>
        <begin position="270"/>
        <end position="462"/>
    </location>
</feature>
<comment type="caution">
    <text evidence="9">The sequence shown here is derived from an EMBL/GenBank/DDBJ whole genome shotgun (WGS) entry which is preliminary data.</text>
</comment>
<dbReference type="Pfam" id="PF08662">
    <property type="entry name" value="eIF2A"/>
    <property type="match status" value="1"/>
</dbReference>
<evidence type="ECO:0000256" key="6">
    <source>
        <dbReference type="ARBA" id="ARBA00022845"/>
    </source>
</evidence>
<comment type="similarity">
    <text evidence="1">Belongs to the WD repeat EIF2A family.</text>
</comment>
<keyword evidence="7" id="KW-0648">Protein biosynthesis</keyword>
<dbReference type="GO" id="GO:0003729">
    <property type="term" value="F:mRNA binding"/>
    <property type="evidence" value="ECO:0007669"/>
    <property type="project" value="TreeGrafter"/>
</dbReference>
<reference evidence="9" key="1">
    <citation type="submission" date="2019-12" db="EMBL/GenBank/DDBJ databases">
        <title>Genome sequence of Babesia ovis.</title>
        <authorList>
            <person name="Yamagishi J."/>
            <person name="Sevinc F."/>
            <person name="Xuan X."/>
        </authorList>
    </citation>
    <scope>NUCLEOTIDE SEQUENCE</scope>
    <source>
        <strain evidence="9">Selcuk</strain>
    </source>
</reference>
<evidence type="ECO:0000256" key="1">
    <source>
        <dbReference type="ARBA" id="ARBA00009573"/>
    </source>
</evidence>
<evidence type="ECO:0000256" key="7">
    <source>
        <dbReference type="ARBA" id="ARBA00022917"/>
    </source>
</evidence>
<name>A0A9W5WVC1_BABOV</name>
<keyword evidence="6" id="KW-0810">Translation regulation</keyword>
<dbReference type="AlphaFoldDB" id="A0A9W5WVC1"/>
<dbReference type="GO" id="GO:0022627">
    <property type="term" value="C:cytosolic small ribosomal subunit"/>
    <property type="evidence" value="ECO:0007669"/>
    <property type="project" value="TreeGrafter"/>
</dbReference>
<dbReference type="GO" id="GO:0043022">
    <property type="term" value="F:ribosome binding"/>
    <property type="evidence" value="ECO:0007669"/>
    <property type="project" value="TreeGrafter"/>
</dbReference>
<keyword evidence="4" id="KW-0853">WD repeat</keyword>
<dbReference type="PANTHER" id="PTHR13227:SF0">
    <property type="entry name" value="EUKARYOTIC TRANSLATION INITIATION FACTOR 2A"/>
    <property type="match status" value="1"/>
</dbReference>
<dbReference type="OrthoDB" id="2194683at2759"/>
<keyword evidence="5" id="KW-0677">Repeat</keyword>
<dbReference type="PANTHER" id="PTHR13227">
    <property type="entry name" value="EUKARYOTIC TRANSLATION INITIATION FACTOR 2A"/>
    <property type="match status" value="1"/>
</dbReference>
<dbReference type="Gene3D" id="2.130.10.10">
    <property type="entry name" value="YVTN repeat-like/Quinoprotein amine dehydrogenase"/>
    <property type="match status" value="2"/>
</dbReference>
<dbReference type="GO" id="GO:0003743">
    <property type="term" value="F:translation initiation factor activity"/>
    <property type="evidence" value="ECO:0007669"/>
    <property type="project" value="UniProtKB-KW"/>
</dbReference>
<gene>
    <name evidence="9" type="ORF">BaOVIS_015660</name>
</gene>
<dbReference type="InterPro" id="IPR015943">
    <property type="entry name" value="WD40/YVTN_repeat-like_dom_sf"/>
</dbReference>
<keyword evidence="10" id="KW-1185">Reference proteome</keyword>
<protein>
    <recommendedName>
        <fullName evidence="2">Eukaryotic translation initiation factor 2A</fullName>
    </recommendedName>
</protein>
<accession>A0A9W5WVC1</accession>
<evidence type="ECO:0000313" key="10">
    <source>
        <dbReference type="Proteomes" id="UP001057455"/>
    </source>
</evidence>
<evidence type="ECO:0000313" key="9">
    <source>
        <dbReference type="EMBL" id="GFE54162.1"/>
    </source>
</evidence>